<sequence>MEEQEKVSDLISRLRSITNQMTGCSEKLTEEKLCENILRSLRPKFNYIVCAIEESKDISILSLEELEGTLEVKEYRMEERCRMKPGDQALATQMYKKRDQSKHKKKYEDEAGATQEEAGATQEDDSDSNTILSKIRFADDRTLEAEGADNMVIKRRNGKIVVIENVLYVPGMKSSLLRIAQLIQKGFQMVVKDGSLEIYDGQKKMILKARLSKNITFVINIQATNIKCLKEVNSCDKD</sequence>
<dbReference type="RefSeq" id="XP_004490235.1">
    <property type="nucleotide sequence ID" value="XM_004490178.1"/>
</dbReference>
<dbReference type="GeneID" id="101502407"/>
<dbReference type="OrthoDB" id="2015125at2759"/>
<evidence type="ECO:0000313" key="4">
    <source>
        <dbReference type="RefSeq" id="XP_004490235.1"/>
    </source>
</evidence>
<reference evidence="4" key="2">
    <citation type="submission" date="2025-08" db="UniProtKB">
        <authorList>
            <consortium name="RefSeq"/>
        </authorList>
    </citation>
    <scope>IDENTIFICATION</scope>
    <source>
        <tissue evidence="4">Etiolated seedlings</tissue>
    </source>
</reference>
<dbReference type="PANTHER" id="PTHR35317:SF35">
    <property type="entry name" value="DUF4219 DOMAIN-CONTAINING PROTEIN"/>
    <property type="match status" value="1"/>
</dbReference>
<reference evidence="3" key="1">
    <citation type="journal article" date="2013" name="Nat. Biotechnol.">
        <title>Draft genome sequence of chickpea (Cicer arietinum) provides a resource for trait improvement.</title>
        <authorList>
            <person name="Varshney R.K."/>
            <person name="Song C."/>
            <person name="Saxena R.K."/>
            <person name="Azam S."/>
            <person name="Yu S."/>
            <person name="Sharpe A.G."/>
            <person name="Cannon S."/>
            <person name="Baek J."/>
            <person name="Rosen B.D."/>
            <person name="Tar'an B."/>
            <person name="Millan T."/>
            <person name="Zhang X."/>
            <person name="Ramsay L.D."/>
            <person name="Iwata A."/>
            <person name="Wang Y."/>
            <person name="Nelson W."/>
            <person name="Farmer A.D."/>
            <person name="Gaur P.M."/>
            <person name="Soderlund C."/>
            <person name="Penmetsa R.V."/>
            <person name="Xu C."/>
            <person name="Bharti A.K."/>
            <person name="He W."/>
            <person name="Winter P."/>
            <person name="Zhao S."/>
            <person name="Hane J.K."/>
            <person name="Carrasquilla-Garcia N."/>
            <person name="Condie J.A."/>
            <person name="Upadhyaya H.D."/>
            <person name="Luo M.C."/>
            <person name="Thudi M."/>
            <person name="Gowda C.L."/>
            <person name="Singh N.P."/>
            <person name="Lichtenzveig J."/>
            <person name="Gali K.K."/>
            <person name="Rubio J."/>
            <person name="Nadarajan N."/>
            <person name="Dolezel J."/>
            <person name="Bansal K.C."/>
            <person name="Xu X."/>
            <person name="Edwards D."/>
            <person name="Zhang G."/>
            <person name="Kahl G."/>
            <person name="Gil J."/>
            <person name="Singh K.B."/>
            <person name="Datta S.K."/>
            <person name="Jackson S.A."/>
            <person name="Wang J."/>
            <person name="Cook D.R."/>
        </authorList>
    </citation>
    <scope>NUCLEOTIDE SEQUENCE [LARGE SCALE GENOMIC DNA]</scope>
    <source>
        <strain evidence="3">cv. CDC Frontier</strain>
    </source>
</reference>
<protein>
    <submittedName>
        <fullName evidence="4">Uncharacterized protein LOC101502407</fullName>
    </submittedName>
</protein>
<dbReference type="eggNOG" id="KOG0017">
    <property type="taxonomic scope" value="Eukaryota"/>
</dbReference>
<dbReference type="Pfam" id="PF14223">
    <property type="entry name" value="Retrotran_gag_2"/>
    <property type="match status" value="1"/>
</dbReference>
<dbReference type="PANTHER" id="PTHR35317">
    <property type="entry name" value="OS04G0629600 PROTEIN"/>
    <property type="match status" value="1"/>
</dbReference>
<name>A0A1S2XJD6_CICAR</name>
<dbReference type="Proteomes" id="UP000087171">
    <property type="component" value="Chromosome Ca2"/>
</dbReference>
<organism evidence="3 4">
    <name type="scientific">Cicer arietinum</name>
    <name type="common">Chickpea</name>
    <name type="synonym">Garbanzo</name>
    <dbReference type="NCBI Taxonomy" id="3827"/>
    <lineage>
        <taxon>Eukaryota</taxon>
        <taxon>Viridiplantae</taxon>
        <taxon>Streptophyta</taxon>
        <taxon>Embryophyta</taxon>
        <taxon>Tracheophyta</taxon>
        <taxon>Spermatophyta</taxon>
        <taxon>Magnoliopsida</taxon>
        <taxon>eudicotyledons</taxon>
        <taxon>Gunneridae</taxon>
        <taxon>Pentapetalae</taxon>
        <taxon>rosids</taxon>
        <taxon>fabids</taxon>
        <taxon>Fabales</taxon>
        <taxon>Fabaceae</taxon>
        <taxon>Papilionoideae</taxon>
        <taxon>50 kb inversion clade</taxon>
        <taxon>NPAAA clade</taxon>
        <taxon>Hologalegina</taxon>
        <taxon>IRL clade</taxon>
        <taxon>Cicereae</taxon>
        <taxon>Cicer</taxon>
    </lineage>
</organism>
<evidence type="ECO:0000259" key="2">
    <source>
        <dbReference type="Pfam" id="PF22936"/>
    </source>
</evidence>
<proteinExistence type="predicted"/>
<feature type="domain" description="Retrovirus-related Pol polyprotein from transposon TNT 1-94-like beta-barrel" evidence="2">
    <location>
        <begin position="133"/>
        <end position="187"/>
    </location>
</feature>
<dbReference type="InterPro" id="IPR054722">
    <property type="entry name" value="PolX-like_BBD"/>
</dbReference>
<accession>A0A1S2XJD6</accession>
<dbReference type="KEGG" id="cam:101502407"/>
<dbReference type="STRING" id="3827.A0A1S2XJD6"/>
<feature type="region of interest" description="Disordered" evidence="1">
    <location>
        <begin position="86"/>
        <end position="127"/>
    </location>
</feature>
<dbReference type="PaxDb" id="3827-XP_004490235.1"/>
<dbReference type="Pfam" id="PF22936">
    <property type="entry name" value="Pol_BBD"/>
    <property type="match status" value="1"/>
</dbReference>
<feature type="compositionally biased region" description="Low complexity" evidence="1">
    <location>
        <begin position="112"/>
        <end position="121"/>
    </location>
</feature>
<gene>
    <name evidence="4" type="primary">LOC101502407</name>
</gene>
<keyword evidence="3" id="KW-1185">Reference proteome</keyword>
<evidence type="ECO:0000313" key="3">
    <source>
        <dbReference type="Proteomes" id="UP000087171"/>
    </source>
</evidence>
<dbReference type="AlphaFoldDB" id="A0A1S2XJD6"/>
<evidence type="ECO:0000256" key="1">
    <source>
        <dbReference type="SAM" id="MobiDB-lite"/>
    </source>
</evidence>